<organism evidence="2">
    <name type="scientific">Hexamita inflata</name>
    <dbReference type="NCBI Taxonomy" id="28002"/>
    <lineage>
        <taxon>Eukaryota</taxon>
        <taxon>Metamonada</taxon>
        <taxon>Diplomonadida</taxon>
        <taxon>Hexamitidae</taxon>
        <taxon>Hexamitinae</taxon>
        <taxon>Hexamita</taxon>
    </lineage>
</organism>
<dbReference type="AlphaFoldDB" id="A0AA86TW89"/>
<sequence length="233" mass="26291">MQKLSLSLTFEPRSVHFVSSQQIVVLGDNNIQAISINQIQLQPQQISQVSENIVASTVRGSGIVYATQSGKIYSSGQLQADIGQQISKVFCVDNQIYFSVQKSLFQVIDGMPRKLLQADHTIKSMLQSNNKFIVLTTQELLEFSADFSLLKTKKSEDQLQHISGNCIFGLKNVYDFSLQPIMENRNGIALGDELITREMIRRTKFSFISGYDKFGRQEAVIDSIQWQLVVFVE</sequence>
<protein>
    <submittedName>
        <fullName evidence="3">Hypothetical_protein</fullName>
    </submittedName>
</protein>
<dbReference type="EMBL" id="CATOUU010000472">
    <property type="protein sequence ID" value="CAI9931134.1"/>
    <property type="molecule type" value="Genomic_DNA"/>
</dbReference>
<evidence type="ECO:0000313" key="5">
    <source>
        <dbReference type="Proteomes" id="UP001642409"/>
    </source>
</evidence>
<reference evidence="3 5" key="2">
    <citation type="submission" date="2024-07" db="EMBL/GenBank/DDBJ databases">
        <authorList>
            <person name="Akdeniz Z."/>
        </authorList>
    </citation>
    <scope>NUCLEOTIDE SEQUENCE [LARGE SCALE GENOMIC DNA]</scope>
</reference>
<evidence type="ECO:0000313" key="4">
    <source>
        <dbReference type="EMBL" id="CAL6096856.1"/>
    </source>
</evidence>
<dbReference type="EMBL" id="CAXDID020000415">
    <property type="protein sequence ID" value="CAL6089065.1"/>
    <property type="molecule type" value="Genomic_DNA"/>
</dbReference>
<comment type="caution">
    <text evidence="2">The sequence shown here is derived from an EMBL/GenBank/DDBJ whole genome shotgun (WGS) entry which is preliminary data.</text>
</comment>
<gene>
    <name evidence="2" type="ORF">HINF_LOCUS18779</name>
    <name evidence="1" type="ORF">HINF_LOCUS4944</name>
    <name evidence="3" type="ORF">HINF_LOCUS64550</name>
    <name evidence="4" type="ORF">HINF_LOCUS68628</name>
</gene>
<evidence type="ECO:0000313" key="1">
    <source>
        <dbReference type="EMBL" id="CAI9917299.1"/>
    </source>
</evidence>
<dbReference type="Proteomes" id="UP001642409">
    <property type="component" value="Unassembled WGS sequence"/>
</dbReference>
<name>A0AA86TW89_9EUKA</name>
<dbReference type="EMBL" id="CAXDID020000489">
    <property type="protein sequence ID" value="CAL6096856.1"/>
    <property type="molecule type" value="Genomic_DNA"/>
</dbReference>
<accession>A0AA86TW89</accession>
<keyword evidence="5" id="KW-1185">Reference proteome</keyword>
<evidence type="ECO:0000313" key="3">
    <source>
        <dbReference type="EMBL" id="CAL6089065.1"/>
    </source>
</evidence>
<evidence type="ECO:0000313" key="2">
    <source>
        <dbReference type="EMBL" id="CAI9931134.1"/>
    </source>
</evidence>
<proteinExistence type="predicted"/>
<dbReference type="EMBL" id="CATOUU010000128">
    <property type="protein sequence ID" value="CAI9917299.1"/>
    <property type="molecule type" value="Genomic_DNA"/>
</dbReference>
<reference evidence="2" key="1">
    <citation type="submission" date="2023-06" db="EMBL/GenBank/DDBJ databases">
        <authorList>
            <person name="Kurt Z."/>
        </authorList>
    </citation>
    <scope>NUCLEOTIDE SEQUENCE</scope>
</reference>